<proteinExistence type="predicted"/>
<dbReference type="Proteomes" id="UP000616885">
    <property type="component" value="Unassembled WGS sequence"/>
</dbReference>
<evidence type="ECO:0000259" key="1">
    <source>
        <dbReference type="Pfam" id="PF03417"/>
    </source>
</evidence>
<dbReference type="AlphaFoldDB" id="A0A8H7KDW5"/>
<dbReference type="Pfam" id="PF03417">
    <property type="entry name" value="AAT"/>
    <property type="match status" value="1"/>
</dbReference>
<name>A0A8H7KDW5_BIOOC</name>
<comment type="caution">
    <text evidence="2">The sequence shown here is derived from an EMBL/GenBank/DDBJ whole genome shotgun (WGS) entry which is preliminary data.</text>
</comment>
<gene>
    <name evidence="2" type="ORF">IM811_016423</name>
</gene>
<accession>A0A8H7KDW5</accession>
<dbReference type="Gene3D" id="3.60.60.10">
    <property type="entry name" value="Penicillin V Acylase, Chain A"/>
    <property type="match status" value="1"/>
</dbReference>
<dbReference type="PANTHER" id="PTHR34180:SF1">
    <property type="entry name" value="BETA-ALANYL-DOPAMINE_CARCININE HYDROLASE"/>
    <property type="match status" value="1"/>
</dbReference>
<dbReference type="InterPro" id="IPR005079">
    <property type="entry name" value="Peptidase_C45_hydrolase"/>
</dbReference>
<reference evidence="2" key="1">
    <citation type="submission" date="2020-10" db="EMBL/GenBank/DDBJ databases">
        <title>High-Quality Genome Resource of Clonostachys rosea strain S41 by Oxford Nanopore Long-Read Sequencing.</title>
        <authorList>
            <person name="Wang H."/>
        </authorList>
    </citation>
    <scope>NUCLEOTIDE SEQUENCE</scope>
    <source>
        <strain evidence="2">S41</strain>
    </source>
</reference>
<dbReference type="InterPro" id="IPR047794">
    <property type="entry name" value="C45_proenzyme-like"/>
</dbReference>
<evidence type="ECO:0000313" key="3">
    <source>
        <dbReference type="Proteomes" id="UP000616885"/>
    </source>
</evidence>
<feature type="domain" description="Peptidase C45 hydrolase" evidence="1">
    <location>
        <begin position="119"/>
        <end position="345"/>
    </location>
</feature>
<dbReference type="Gene3D" id="1.10.10.2120">
    <property type="match status" value="1"/>
</dbReference>
<dbReference type="InterPro" id="IPR047801">
    <property type="entry name" value="Peptidase_C45"/>
</dbReference>
<protein>
    <recommendedName>
        <fullName evidence="1">Peptidase C45 hydrolase domain-containing protein</fullName>
    </recommendedName>
</protein>
<dbReference type="EMBL" id="JADCTT010000008">
    <property type="protein sequence ID" value="KAF9748628.1"/>
    <property type="molecule type" value="Genomic_DNA"/>
</dbReference>
<dbReference type="NCBIfam" id="NF040521">
    <property type="entry name" value="C45_proenzyme"/>
    <property type="match status" value="1"/>
</dbReference>
<sequence length="360" mass="39434">MIEIQCSGTPFEIGYQHGTVARDKVEGSLAFYRGLFQSSCRLDWASVLQEAAKYVEFLRGDCPRYYEEMQGISEGANVDILDIVALNVRTEINFGLFTADQSLPVQSDGCTSVAYKNQTGDVLLAQNWDWQKEQAANLFVCHISQPGTSLPDISMVTEGGVIGKIGFNSSGVGVCLNAIRARGVNVSRYPIHVALRKALESGSARAAAEAIERIGTAGSGHILVSDQSEALGLECTNFGIKELQLNNEGILVHTNHLLLEHAGVEEVPWLGDSPRRLDRFNRLITNAVASTAFSKDSLFELFKDENGYPSSINRRQTESCKSETLFNIIMDLAARKGTVSVGRPTEQSQRIEIALRSNEQ</sequence>
<evidence type="ECO:0000313" key="2">
    <source>
        <dbReference type="EMBL" id="KAF9748628.1"/>
    </source>
</evidence>
<organism evidence="2 3">
    <name type="scientific">Bionectria ochroleuca</name>
    <name type="common">Gliocladium roseum</name>
    <dbReference type="NCBI Taxonomy" id="29856"/>
    <lineage>
        <taxon>Eukaryota</taxon>
        <taxon>Fungi</taxon>
        <taxon>Dikarya</taxon>
        <taxon>Ascomycota</taxon>
        <taxon>Pezizomycotina</taxon>
        <taxon>Sordariomycetes</taxon>
        <taxon>Hypocreomycetidae</taxon>
        <taxon>Hypocreales</taxon>
        <taxon>Bionectriaceae</taxon>
        <taxon>Clonostachys</taxon>
    </lineage>
</organism>
<dbReference type="PANTHER" id="PTHR34180">
    <property type="entry name" value="PEPTIDASE C45"/>
    <property type="match status" value="1"/>
</dbReference>